<feature type="transmembrane region" description="Helical" evidence="6">
    <location>
        <begin position="323"/>
        <end position="340"/>
    </location>
</feature>
<proteinExistence type="predicted"/>
<name>A0A674PJJ4_TAKRU</name>
<keyword evidence="6" id="KW-0472">Membrane</keyword>
<dbReference type="Gene3D" id="2.40.10.10">
    <property type="entry name" value="Trypsin-like serine proteases"/>
    <property type="match status" value="1"/>
</dbReference>
<dbReference type="Ensembl" id="ENSTRUT00000069698.1">
    <property type="protein sequence ID" value="ENSTRUP00000085811.1"/>
    <property type="gene ID" value="ENSTRUG00000028912.1"/>
</dbReference>
<dbReference type="Proteomes" id="UP000005226">
    <property type="component" value="Chromosome 5"/>
</dbReference>
<dbReference type="InParanoid" id="A0A674PJJ4"/>
<dbReference type="SUPFAM" id="SSF50494">
    <property type="entry name" value="Trypsin-like serine proteases"/>
    <property type="match status" value="1"/>
</dbReference>
<dbReference type="PROSITE" id="PS50240">
    <property type="entry name" value="TRYPSIN_DOM"/>
    <property type="match status" value="1"/>
</dbReference>
<reference evidence="8" key="3">
    <citation type="submission" date="2025-09" db="UniProtKB">
        <authorList>
            <consortium name="Ensembl"/>
        </authorList>
    </citation>
    <scope>IDENTIFICATION</scope>
</reference>
<evidence type="ECO:0000256" key="4">
    <source>
        <dbReference type="ARBA" id="ARBA00022825"/>
    </source>
</evidence>
<dbReference type="FunFam" id="2.40.10.10:FF:000024">
    <property type="entry name" value="Serine protease 53"/>
    <property type="match status" value="1"/>
</dbReference>
<keyword evidence="3" id="KW-0378">Hydrolase</keyword>
<keyword evidence="6" id="KW-1133">Transmembrane helix</keyword>
<dbReference type="GeneTree" id="ENSGT00940000163009"/>
<dbReference type="AlphaFoldDB" id="A0A674PJJ4"/>
<dbReference type="InterPro" id="IPR009003">
    <property type="entry name" value="Peptidase_S1_PA"/>
</dbReference>
<dbReference type="CDD" id="cd00190">
    <property type="entry name" value="Tryp_SPc"/>
    <property type="match status" value="1"/>
</dbReference>
<evidence type="ECO:0000256" key="6">
    <source>
        <dbReference type="SAM" id="Phobius"/>
    </source>
</evidence>
<keyword evidence="4" id="KW-0720">Serine protease</keyword>
<evidence type="ECO:0000259" key="7">
    <source>
        <dbReference type="PROSITE" id="PS50240"/>
    </source>
</evidence>
<evidence type="ECO:0000256" key="1">
    <source>
        <dbReference type="ARBA" id="ARBA00022670"/>
    </source>
</evidence>
<evidence type="ECO:0000256" key="5">
    <source>
        <dbReference type="ARBA" id="ARBA00023157"/>
    </source>
</evidence>
<protein>
    <recommendedName>
        <fullName evidence="7">Peptidase S1 domain-containing protein</fullName>
    </recommendedName>
</protein>
<evidence type="ECO:0000256" key="2">
    <source>
        <dbReference type="ARBA" id="ARBA00022729"/>
    </source>
</evidence>
<organism evidence="8 9">
    <name type="scientific">Takifugu rubripes</name>
    <name type="common">Japanese pufferfish</name>
    <name type="synonym">Fugu rubripes</name>
    <dbReference type="NCBI Taxonomy" id="31033"/>
    <lineage>
        <taxon>Eukaryota</taxon>
        <taxon>Metazoa</taxon>
        <taxon>Chordata</taxon>
        <taxon>Craniata</taxon>
        <taxon>Vertebrata</taxon>
        <taxon>Euteleostomi</taxon>
        <taxon>Actinopterygii</taxon>
        <taxon>Neopterygii</taxon>
        <taxon>Teleostei</taxon>
        <taxon>Neoteleostei</taxon>
        <taxon>Acanthomorphata</taxon>
        <taxon>Eupercaria</taxon>
        <taxon>Tetraodontiformes</taxon>
        <taxon>Tetradontoidea</taxon>
        <taxon>Tetraodontidae</taxon>
        <taxon>Takifugu</taxon>
    </lineage>
</organism>
<dbReference type="PANTHER" id="PTHR24252">
    <property type="entry name" value="ACROSIN-RELATED"/>
    <property type="match status" value="1"/>
</dbReference>
<sequence length="356" mass="39041">MILPLQNDKSLCGIAPLNGRIVGEEDAAPGEWPWQASLYLWGQFKCGGTLINSQWVLTAADCVYGRTATSLKVYLGRLALANSSPNEVLREVRRAVIHPLYIKRTRTNDIALLELSAPVAFTNYIRPVCLAAEGSDYNPGTECWITGWGRIETNDSSPLQEVSVPVVSNSDCNRIYGVIKSSHICANSPTGSGPCIGDGGGPLLRKHDDRWVQSGVMSFFYSIVCDAPGGPEGYTRVSSYQSWIQSEITSNPPGFVYAGSSGLVSLSVPLLFAVSLFGLMLVYLQVFAEGGNMEDLNEQKHKIFNKCLCQTTQCFMNIPAAEYSSFLGAFYILFLLVYLCRGRNELSRTRCSDRPL</sequence>
<feature type="domain" description="Peptidase S1" evidence="7">
    <location>
        <begin position="21"/>
        <end position="249"/>
    </location>
</feature>
<dbReference type="GO" id="GO:0004252">
    <property type="term" value="F:serine-type endopeptidase activity"/>
    <property type="evidence" value="ECO:0007669"/>
    <property type="project" value="InterPro"/>
</dbReference>
<dbReference type="PANTHER" id="PTHR24252:SF11">
    <property type="entry name" value="ATRIAL NATRIURETIC PEPTIDE-CONVERTING ENZYME ISOFORM X1"/>
    <property type="match status" value="1"/>
</dbReference>
<reference evidence="8" key="2">
    <citation type="submission" date="2025-08" db="UniProtKB">
        <authorList>
            <consortium name="Ensembl"/>
        </authorList>
    </citation>
    <scope>IDENTIFICATION</scope>
</reference>
<dbReference type="SMART" id="SM00020">
    <property type="entry name" value="Tryp_SPc"/>
    <property type="match status" value="1"/>
</dbReference>
<keyword evidence="6" id="KW-0812">Transmembrane</keyword>
<keyword evidence="1" id="KW-0645">Protease</keyword>
<evidence type="ECO:0000313" key="9">
    <source>
        <dbReference type="Proteomes" id="UP000005226"/>
    </source>
</evidence>
<dbReference type="OMA" id="NSSEQWI"/>
<dbReference type="Pfam" id="PF00089">
    <property type="entry name" value="Trypsin"/>
    <property type="match status" value="1"/>
</dbReference>
<reference evidence="8 9" key="1">
    <citation type="journal article" date="2011" name="Genome Biol. Evol.">
        <title>Integration of the genetic map and genome assembly of fugu facilitates insights into distinct features of genome evolution in teleosts and mammals.</title>
        <authorList>
            <person name="Kai W."/>
            <person name="Kikuchi K."/>
            <person name="Tohari S."/>
            <person name="Chew A.K."/>
            <person name="Tay A."/>
            <person name="Fujiwara A."/>
            <person name="Hosoya S."/>
            <person name="Suetake H."/>
            <person name="Naruse K."/>
            <person name="Brenner S."/>
            <person name="Suzuki Y."/>
            <person name="Venkatesh B."/>
        </authorList>
    </citation>
    <scope>NUCLEOTIDE SEQUENCE [LARGE SCALE GENOMIC DNA]</scope>
</reference>
<dbReference type="InterPro" id="IPR043504">
    <property type="entry name" value="Peptidase_S1_PA_chymotrypsin"/>
</dbReference>
<dbReference type="InterPro" id="IPR001254">
    <property type="entry name" value="Trypsin_dom"/>
</dbReference>
<keyword evidence="5" id="KW-1015">Disulfide bond</keyword>
<keyword evidence="9" id="KW-1185">Reference proteome</keyword>
<dbReference type="InterPro" id="IPR001314">
    <property type="entry name" value="Peptidase_S1A"/>
</dbReference>
<dbReference type="GO" id="GO:0006508">
    <property type="term" value="P:proteolysis"/>
    <property type="evidence" value="ECO:0007669"/>
    <property type="project" value="UniProtKB-KW"/>
</dbReference>
<evidence type="ECO:0000313" key="8">
    <source>
        <dbReference type="Ensembl" id="ENSTRUP00000085811.1"/>
    </source>
</evidence>
<evidence type="ECO:0000256" key="3">
    <source>
        <dbReference type="ARBA" id="ARBA00022801"/>
    </source>
</evidence>
<dbReference type="PRINTS" id="PR00722">
    <property type="entry name" value="CHYMOTRYPSIN"/>
</dbReference>
<gene>
    <name evidence="8" type="primary">LOC105419451</name>
</gene>
<feature type="transmembrane region" description="Helical" evidence="6">
    <location>
        <begin position="263"/>
        <end position="286"/>
    </location>
</feature>
<accession>A0A674PJJ4</accession>
<keyword evidence="2" id="KW-0732">Signal</keyword>